<evidence type="ECO:0000256" key="5">
    <source>
        <dbReference type="ARBA" id="ARBA00023211"/>
    </source>
</evidence>
<gene>
    <name evidence="9" type="ORF">MHA02_28470</name>
</gene>
<evidence type="ECO:0000313" key="9">
    <source>
        <dbReference type="EMBL" id="GEP00460.1"/>
    </source>
</evidence>
<dbReference type="OrthoDB" id="9779353at2"/>
<evidence type="ECO:0000256" key="4">
    <source>
        <dbReference type="ARBA" id="ARBA00022801"/>
    </source>
</evidence>
<protein>
    <recommendedName>
        <fullName evidence="7">Fructose-1,6-bisphosphatase</fullName>
    </recommendedName>
</protein>
<feature type="binding site" evidence="8">
    <location>
        <position position="97"/>
    </location>
    <ligand>
        <name>Mn(2+)</name>
        <dbReference type="ChEBI" id="CHEBI:29035"/>
        <label>2</label>
    </ligand>
</feature>
<evidence type="ECO:0000256" key="6">
    <source>
        <dbReference type="ARBA" id="ARBA00023277"/>
    </source>
</evidence>
<evidence type="ECO:0000256" key="1">
    <source>
        <dbReference type="ARBA" id="ARBA00001273"/>
    </source>
</evidence>
<dbReference type="PANTHER" id="PTHR30447:SF0">
    <property type="entry name" value="FRUCTOSE-1,6-BISPHOSPHATASE 1 CLASS 2-RELATED"/>
    <property type="match status" value="1"/>
</dbReference>
<proteinExistence type="inferred from homology"/>
<reference evidence="9 10" key="1">
    <citation type="submission" date="2019-07" db="EMBL/GenBank/DDBJ databases">
        <title>Whole genome shotgun sequence of Methylobacterium haplocladii NBRC 107714.</title>
        <authorList>
            <person name="Hosoyama A."/>
            <person name="Uohara A."/>
            <person name="Ohji S."/>
            <person name="Ichikawa N."/>
        </authorList>
    </citation>
    <scope>NUCLEOTIDE SEQUENCE [LARGE SCALE GENOMIC DNA]</scope>
    <source>
        <strain evidence="9 10">NBRC 107714</strain>
    </source>
</reference>
<feature type="binding site" evidence="8">
    <location>
        <position position="45"/>
    </location>
    <ligand>
        <name>Mn(2+)</name>
        <dbReference type="ChEBI" id="CHEBI:29035"/>
        <label>1</label>
    </ligand>
</feature>
<evidence type="ECO:0000256" key="7">
    <source>
        <dbReference type="PIRNR" id="PIRNR004532"/>
    </source>
</evidence>
<evidence type="ECO:0000313" key="10">
    <source>
        <dbReference type="Proteomes" id="UP000321258"/>
    </source>
</evidence>
<keyword evidence="6 7" id="KW-0119">Carbohydrate metabolism</keyword>
<dbReference type="Gene3D" id="3.30.540.10">
    <property type="entry name" value="Fructose-1,6-Bisphosphatase, subunit A, domain 1"/>
    <property type="match status" value="1"/>
</dbReference>
<comment type="catalytic activity">
    <reaction evidence="1">
        <text>beta-D-fructose 1,6-bisphosphate + H2O = beta-D-fructose 6-phosphate + phosphate</text>
        <dbReference type="Rhea" id="RHEA:11064"/>
        <dbReference type="ChEBI" id="CHEBI:15377"/>
        <dbReference type="ChEBI" id="CHEBI:32966"/>
        <dbReference type="ChEBI" id="CHEBI:43474"/>
        <dbReference type="ChEBI" id="CHEBI:57634"/>
        <dbReference type="EC" id="3.1.3.11"/>
    </reaction>
</comment>
<dbReference type="GO" id="GO:0042132">
    <property type="term" value="F:fructose 1,6-bisphosphate 1-phosphatase activity"/>
    <property type="evidence" value="ECO:0007669"/>
    <property type="project" value="UniProtKB-EC"/>
</dbReference>
<dbReference type="InterPro" id="IPR004464">
    <property type="entry name" value="FBPase_class-2/SBPase"/>
</dbReference>
<comment type="cofactor">
    <cofactor evidence="8">
        <name>Mn(2+)</name>
        <dbReference type="ChEBI" id="CHEBI:29035"/>
    </cofactor>
</comment>
<comment type="caution">
    <text evidence="9">The sequence shown here is derived from an EMBL/GenBank/DDBJ whole genome shotgun (WGS) entry which is preliminary data.</text>
</comment>
<dbReference type="Proteomes" id="UP000321258">
    <property type="component" value="Unassembled WGS sequence"/>
</dbReference>
<evidence type="ECO:0000256" key="3">
    <source>
        <dbReference type="ARBA" id="ARBA00022723"/>
    </source>
</evidence>
<keyword evidence="3 8" id="KW-0479">Metal-binding</keyword>
<keyword evidence="10" id="KW-1185">Reference proteome</keyword>
<dbReference type="Pfam" id="PF03320">
    <property type="entry name" value="FBPase_glpX"/>
    <property type="match status" value="1"/>
</dbReference>
<evidence type="ECO:0000256" key="2">
    <source>
        <dbReference type="ARBA" id="ARBA00008989"/>
    </source>
</evidence>
<dbReference type="GO" id="GO:0005829">
    <property type="term" value="C:cytosol"/>
    <property type="evidence" value="ECO:0007669"/>
    <property type="project" value="TreeGrafter"/>
</dbReference>
<dbReference type="AlphaFoldDB" id="A0A512IRX9"/>
<dbReference type="EMBL" id="BJZT01000031">
    <property type="protein sequence ID" value="GEP00460.1"/>
    <property type="molecule type" value="Genomic_DNA"/>
</dbReference>
<name>A0A512IRX9_9HYPH</name>
<feature type="binding site" evidence="8">
    <location>
        <position position="100"/>
    </location>
    <ligand>
        <name>Mn(2+)</name>
        <dbReference type="ChEBI" id="CHEBI:29035"/>
        <label>2</label>
    </ligand>
</feature>
<dbReference type="NCBIfam" id="TIGR00330">
    <property type="entry name" value="glpX"/>
    <property type="match status" value="1"/>
</dbReference>
<comment type="similarity">
    <text evidence="2 7">Belongs to the FBPase class 2 family.</text>
</comment>
<feature type="binding site" evidence="8">
    <location>
        <position position="69"/>
    </location>
    <ligand>
        <name>Mn(2+)</name>
        <dbReference type="ChEBI" id="CHEBI:29035"/>
        <label>1</label>
    </ligand>
</feature>
<dbReference type="GO" id="GO:0046872">
    <property type="term" value="F:metal ion binding"/>
    <property type="evidence" value="ECO:0007669"/>
    <property type="project" value="UniProtKB-KW"/>
</dbReference>
<organism evidence="9 10">
    <name type="scientific">Methylobacterium haplocladii</name>
    <dbReference type="NCBI Taxonomy" id="1176176"/>
    <lineage>
        <taxon>Bacteria</taxon>
        <taxon>Pseudomonadati</taxon>
        <taxon>Pseudomonadota</taxon>
        <taxon>Alphaproteobacteria</taxon>
        <taxon>Hyphomicrobiales</taxon>
        <taxon>Methylobacteriaceae</taxon>
        <taxon>Methylobacterium</taxon>
    </lineage>
</organism>
<dbReference type="CDD" id="cd01516">
    <property type="entry name" value="FBPase_glpX"/>
    <property type="match status" value="1"/>
</dbReference>
<dbReference type="PIRSF" id="PIRSF004532">
    <property type="entry name" value="GlpX"/>
    <property type="match status" value="1"/>
</dbReference>
<sequence length="331" mass="34669">MPLADTGIFSDRSARGLTLELVRVTERAAIAAAQLRGQGKEREADQAAVDAMREELMALPIVGTVVIGEGERDEAPMLYIGEELGTGQGPEVDIAVDPLEGTTLCAKDMPGAIAVMALAEKGTLLAAPDVYMQKIAIGPGYPLGTIDLDRSPAENIAALAKAKGVEPSALTAIILDRPRHIDLIAAVRATGAGIRLISDGDIAAIIHVTKPEETGVDIYLGSGAAPEGVIAASALCCIGGQMQGRLILDSADKRARAAKMGITDPNRKYDMHDMARGDVIVAATGVTDGALLAGVRFKPGMIETETVVYRSNTGTVRRIACEHRRPELMNG</sequence>
<dbReference type="RefSeq" id="WP_147079765.1">
    <property type="nucleotide sequence ID" value="NZ_BJZT01000031.1"/>
</dbReference>
<dbReference type="GO" id="GO:0006071">
    <property type="term" value="P:glycerol metabolic process"/>
    <property type="evidence" value="ECO:0007669"/>
    <property type="project" value="InterPro"/>
</dbReference>
<accession>A0A512IRX9</accession>
<dbReference type="PANTHER" id="PTHR30447">
    <property type="entry name" value="FRUCTOSE-1,6-BISPHOSPHATASE CLASS 2"/>
    <property type="match status" value="1"/>
</dbReference>
<dbReference type="GO" id="GO:0006094">
    <property type="term" value="P:gluconeogenesis"/>
    <property type="evidence" value="ECO:0007669"/>
    <property type="project" value="InterPro"/>
</dbReference>
<dbReference type="Gene3D" id="3.40.190.90">
    <property type="match status" value="1"/>
</dbReference>
<keyword evidence="4" id="KW-0378">Hydrolase</keyword>
<dbReference type="GO" id="GO:0030388">
    <property type="term" value="P:fructose 1,6-bisphosphate metabolic process"/>
    <property type="evidence" value="ECO:0007669"/>
    <property type="project" value="TreeGrafter"/>
</dbReference>
<feature type="binding site" evidence="8">
    <location>
        <position position="227"/>
    </location>
    <ligand>
        <name>Mn(2+)</name>
        <dbReference type="ChEBI" id="CHEBI:29035"/>
        <label>2</label>
    </ligand>
</feature>
<evidence type="ECO:0000256" key="8">
    <source>
        <dbReference type="PIRSR" id="PIRSR004532-1"/>
    </source>
</evidence>
<dbReference type="SUPFAM" id="SSF56655">
    <property type="entry name" value="Carbohydrate phosphatase"/>
    <property type="match status" value="1"/>
</dbReference>
<keyword evidence="5 8" id="KW-0464">Manganese</keyword>